<proteinExistence type="predicted"/>
<dbReference type="PANTHER" id="PTHR34055:SF7">
    <property type="entry name" value="NEUROFILAMENT MEDIUM POLYPEPTIDE-LIKE"/>
    <property type="match status" value="1"/>
</dbReference>
<feature type="compositionally biased region" description="Basic and acidic residues" evidence="1">
    <location>
        <begin position="87"/>
        <end position="100"/>
    </location>
</feature>
<dbReference type="PANTHER" id="PTHR34055">
    <property type="entry name" value="OS09G0491596 PROTEIN"/>
    <property type="match status" value="1"/>
</dbReference>
<comment type="caution">
    <text evidence="2">The sequence shown here is derived from an EMBL/GenBank/DDBJ whole genome shotgun (WGS) entry which is preliminary data.</text>
</comment>
<feature type="compositionally biased region" description="Basic and acidic residues" evidence="1">
    <location>
        <begin position="130"/>
        <end position="139"/>
    </location>
</feature>
<dbReference type="EMBL" id="JARPOI010000005">
    <property type="protein sequence ID" value="KAJ9181156.1"/>
    <property type="molecule type" value="Genomic_DNA"/>
</dbReference>
<dbReference type="Proteomes" id="UP001174677">
    <property type="component" value="Chromosome 5"/>
</dbReference>
<evidence type="ECO:0000256" key="1">
    <source>
        <dbReference type="SAM" id="MobiDB-lite"/>
    </source>
</evidence>
<evidence type="ECO:0000313" key="3">
    <source>
        <dbReference type="Proteomes" id="UP001174677"/>
    </source>
</evidence>
<feature type="compositionally biased region" description="Basic and acidic residues" evidence="1">
    <location>
        <begin position="16"/>
        <end position="28"/>
    </location>
</feature>
<evidence type="ECO:0000313" key="2">
    <source>
        <dbReference type="EMBL" id="KAJ9181156.1"/>
    </source>
</evidence>
<organism evidence="2 3">
    <name type="scientific">Hevea brasiliensis</name>
    <name type="common">Para rubber tree</name>
    <name type="synonym">Siphonia brasiliensis</name>
    <dbReference type="NCBI Taxonomy" id="3981"/>
    <lineage>
        <taxon>Eukaryota</taxon>
        <taxon>Viridiplantae</taxon>
        <taxon>Streptophyta</taxon>
        <taxon>Embryophyta</taxon>
        <taxon>Tracheophyta</taxon>
        <taxon>Spermatophyta</taxon>
        <taxon>Magnoliopsida</taxon>
        <taxon>eudicotyledons</taxon>
        <taxon>Gunneridae</taxon>
        <taxon>Pentapetalae</taxon>
        <taxon>rosids</taxon>
        <taxon>fabids</taxon>
        <taxon>Malpighiales</taxon>
        <taxon>Euphorbiaceae</taxon>
        <taxon>Crotonoideae</taxon>
        <taxon>Micrandreae</taxon>
        <taxon>Hevea</taxon>
    </lineage>
</organism>
<feature type="region of interest" description="Disordered" evidence="1">
    <location>
        <begin position="1"/>
        <end position="139"/>
    </location>
</feature>
<keyword evidence="3" id="KW-1185">Reference proteome</keyword>
<sequence>MRRGRGKGKKQTVIGSHEDPASAEEKIPTYRRRGRPTKPLQDDNEEEEEEEVAEIKEDGKDVKDTISSKDVKSQAAIENGQKRKRPGHTEENSNSVKEENGVGTKLDIDNSTVSIGFRQNGSRRKNKPRRAAEAVVECK</sequence>
<feature type="compositionally biased region" description="Polar residues" evidence="1">
    <location>
        <begin position="109"/>
        <end position="120"/>
    </location>
</feature>
<protein>
    <submittedName>
        <fullName evidence="2">Uncharacterized protein</fullName>
    </submittedName>
</protein>
<accession>A0ABQ9MLH5</accession>
<feature type="compositionally biased region" description="Basic and acidic residues" evidence="1">
    <location>
        <begin position="53"/>
        <end position="72"/>
    </location>
</feature>
<feature type="compositionally biased region" description="Basic residues" evidence="1">
    <location>
        <begin position="1"/>
        <end position="10"/>
    </location>
</feature>
<name>A0ABQ9MLH5_HEVBR</name>
<reference evidence="2" key="1">
    <citation type="journal article" date="2023" name="Plant Biotechnol. J.">
        <title>Chromosome-level wild Hevea brasiliensis genome provides new tools for genomic-assisted breeding and valuable loci to elevate rubber yield.</title>
        <authorList>
            <person name="Cheng H."/>
            <person name="Song X."/>
            <person name="Hu Y."/>
            <person name="Wu T."/>
            <person name="Yang Q."/>
            <person name="An Z."/>
            <person name="Feng S."/>
            <person name="Deng Z."/>
            <person name="Wu W."/>
            <person name="Zeng X."/>
            <person name="Tu M."/>
            <person name="Wang X."/>
            <person name="Huang H."/>
        </authorList>
    </citation>
    <scope>NUCLEOTIDE SEQUENCE</scope>
    <source>
        <strain evidence="2">MT/VB/25A 57/8</strain>
    </source>
</reference>
<feature type="compositionally biased region" description="Acidic residues" evidence="1">
    <location>
        <begin position="42"/>
        <end position="52"/>
    </location>
</feature>
<gene>
    <name evidence="2" type="ORF">P3X46_009314</name>
</gene>